<dbReference type="PANTHER" id="PTHR33164">
    <property type="entry name" value="TRANSCRIPTIONAL REGULATOR, MARR FAMILY"/>
    <property type="match status" value="1"/>
</dbReference>
<evidence type="ECO:0000313" key="2">
    <source>
        <dbReference type="EMBL" id="CTQ51448.1"/>
    </source>
</evidence>
<sequence length="148" mass="16844">MTQPVPFHLRDFTPYLLNRAAETTSLDFQAHYKSRYGMLRTEWRVLFHLGRYGPLTAKAICDRAGIHKTKTSRAVTALEARRFVTRRTVEADRRHTLLTLTRAGAAVFDDLSAAAERYNAQLMAQFTKEEAATLRRVLLRMAAMDAGD</sequence>
<protein>
    <submittedName>
        <fullName evidence="2">Transcriptional regulator SlyA</fullName>
    </submittedName>
</protein>
<dbReference type="GO" id="GO:0003700">
    <property type="term" value="F:DNA-binding transcription factor activity"/>
    <property type="evidence" value="ECO:0007669"/>
    <property type="project" value="InterPro"/>
</dbReference>
<evidence type="ECO:0000259" key="1">
    <source>
        <dbReference type="PROSITE" id="PS50995"/>
    </source>
</evidence>
<dbReference type="PRINTS" id="PR00598">
    <property type="entry name" value="HTHMARR"/>
</dbReference>
<proteinExistence type="predicted"/>
<dbReference type="PROSITE" id="PS50995">
    <property type="entry name" value="HTH_MARR_2"/>
    <property type="match status" value="1"/>
</dbReference>
<gene>
    <name evidence="2" type="ORF">JDO7802_03488</name>
</gene>
<dbReference type="STRING" id="420998.JDO7802_03488"/>
<dbReference type="Gene3D" id="1.10.10.10">
    <property type="entry name" value="Winged helix-like DNA-binding domain superfamily/Winged helix DNA-binding domain"/>
    <property type="match status" value="1"/>
</dbReference>
<dbReference type="AlphaFoldDB" id="A0A0M6YM62"/>
<dbReference type="PANTHER" id="PTHR33164:SF57">
    <property type="entry name" value="MARR-FAMILY TRANSCRIPTIONAL REGULATOR"/>
    <property type="match status" value="1"/>
</dbReference>
<reference evidence="2 3" key="1">
    <citation type="submission" date="2015-07" db="EMBL/GenBank/DDBJ databases">
        <authorList>
            <person name="Noorani M."/>
        </authorList>
    </citation>
    <scope>NUCLEOTIDE SEQUENCE [LARGE SCALE GENOMIC DNA]</scope>
    <source>
        <strain evidence="2 3">CECT 7802</strain>
    </source>
</reference>
<dbReference type="InterPro" id="IPR036388">
    <property type="entry name" value="WH-like_DNA-bd_sf"/>
</dbReference>
<dbReference type="InterPro" id="IPR039422">
    <property type="entry name" value="MarR/SlyA-like"/>
</dbReference>
<keyword evidence="3" id="KW-1185">Reference proteome</keyword>
<dbReference type="InterPro" id="IPR000835">
    <property type="entry name" value="HTH_MarR-typ"/>
</dbReference>
<dbReference type="SMART" id="SM00347">
    <property type="entry name" value="HTH_MARR"/>
    <property type="match status" value="1"/>
</dbReference>
<accession>A0A0M6YM62</accession>
<feature type="domain" description="HTH marR-type" evidence="1">
    <location>
        <begin position="10"/>
        <end position="143"/>
    </location>
</feature>
<dbReference type="Pfam" id="PF12802">
    <property type="entry name" value="MarR_2"/>
    <property type="match status" value="1"/>
</dbReference>
<dbReference type="RefSeq" id="WP_055087141.1">
    <property type="nucleotide sequence ID" value="NZ_CXSU01000012.1"/>
</dbReference>
<dbReference type="EMBL" id="CXSU01000012">
    <property type="protein sequence ID" value="CTQ51448.1"/>
    <property type="molecule type" value="Genomic_DNA"/>
</dbReference>
<evidence type="ECO:0000313" key="3">
    <source>
        <dbReference type="Proteomes" id="UP000049222"/>
    </source>
</evidence>
<name>A0A0M6YM62_9RHOB</name>
<organism evidence="2 3">
    <name type="scientific">Jannaschia donghaensis</name>
    <dbReference type="NCBI Taxonomy" id="420998"/>
    <lineage>
        <taxon>Bacteria</taxon>
        <taxon>Pseudomonadati</taxon>
        <taxon>Pseudomonadota</taxon>
        <taxon>Alphaproteobacteria</taxon>
        <taxon>Rhodobacterales</taxon>
        <taxon>Roseobacteraceae</taxon>
        <taxon>Jannaschia</taxon>
    </lineage>
</organism>
<dbReference type="SUPFAM" id="SSF46785">
    <property type="entry name" value="Winged helix' DNA-binding domain"/>
    <property type="match status" value="1"/>
</dbReference>
<dbReference type="OrthoDB" id="8906692at2"/>
<dbReference type="Proteomes" id="UP000049222">
    <property type="component" value="Unassembled WGS sequence"/>
</dbReference>
<dbReference type="GO" id="GO:0006950">
    <property type="term" value="P:response to stress"/>
    <property type="evidence" value="ECO:0007669"/>
    <property type="project" value="TreeGrafter"/>
</dbReference>
<dbReference type="InterPro" id="IPR036390">
    <property type="entry name" value="WH_DNA-bd_sf"/>
</dbReference>